<evidence type="ECO:0000313" key="11">
    <source>
        <dbReference type="Proteomes" id="UP000320244"/>
    </source>
</evidence>
<evidence type="ECO:0000256" key="3">
    <source>
        <dbReference type="ARBA" id="ARBA00022448"/>
    </source>
</evidence>
<feature type="domain" description="Major facilitator superfamily (MFS) profile" evidence="9">
    <location>
        <begin position="15"/>
        <end position="394"/>
    </location>
</feature>
<dbReference type="Pfam" id="PF07690">
    <property type="entry name" value="MFS_1"/>
    <property type="match status" value="1"/>
</dbReference>
<feature type="transmembrane region" description="Helical" evidence="8">
    <location>
        <begin position="44"/>
        <end position="67"/>
    </location>
</feature>
<dbReference type="Gene3D" id="1.20.1250.20">
    <property type="entry name" value="MFS general substrate transporter like domains"/>
    <property type="match status" value="2"/>
</dbReference>
<evidence type="ECO:0000256" key="7">
    <source>
        <dbReference type="ARBA" id="ARBA00023136"/>
    </source>
</evidence>
<evidence type="ECO:0000256" key="2">
    <source>
        <dbReference type="ARBA" id="ARBA00007520"/>
    </source>
</evidence>
<organism evidence="10 11">
    <name type="scientific">Leekyejoonella antrihumi</name>
    <dbReference type="NCBI Taxonomy" id="1660198"/>
    <lineage>
        <taxon>Bacteria</taxon>
        <taxon>Bacillati</taxon>
        <taxon>Actinomycetota</taxon>
        <taxon>Actinomycetes</taxon>
        <taxon>Micrococcales</taxon>
        <taxon>Dermacoccaceae</taxon>
        <taxon>Leekyejoonella</taxon>
    </lineage>
</organism>
<comment type="subcellular location">
    <subcellularLocation>
        <location evidence="1">Cell membrane</location>
        <topology evidence="1">Multi-pass membrane protein</topology>
    </subcellularLocation>
</comment>
<evidence type="ECO:0000313" key="10">
    <source>
        <dbReference type="EMBL" id="TWP32940.1"/>
    </source>
</evidence>
<dbReference type="SUPFAM" id="SSF103473">
    <property type="entry name" value="MFS general substrate transporter"/>
    <property type="match status" value="1"/>
</dbReference>
<protein>
    <submittedName>
        <fullName evidence="10">MFS transporter</fullName>
    </submittedName>
</protein>
<keyword evidence="5 8" id="KW-0812">Transmembrane</keyword>
<dbReference type="RefSeq" id="WP_146320867.1">
    <property type="nucleotide sequence ID" value="NZ_VCQV01000053.1"/>
</dbReference>
<dbReference type="AlphaFoldDB" id="A0A563DRS3"/>
<feature type="transmembrane region" description="Helical" evidence="8">
    <location>
        <begin position="79"/>
        <end position="98"/>
    </location>
</feature>
<dbReference type="OrthoDB" id="3285241at2"/>
<dbReference type="InterPro" id="IPR020846">
    <property type="entry name" value="MFS_dom"/>
</dbReference>
<reference evidence="10 11" key="2">
    <citation type="submission" date="2019-08" db="EMBL/GenBank/DDBJ databases">
        <title>Jejuicoccus antrihumi gen. nov., sp. nov., a new member of the family Dermacoccaceae isolated from a cave.</title>
        <authorList>
            <person name="Schumann P."/>
            <person name="Kim I.S."/>
        </authorList>
    </citation>
    <scope>NUCLEOTIDE SEQUENCE [LARGE SCALE GENOMIC DNA]</scope>
    <source>
        <strain evidence="10 11">C5-26</strain>
    </source>
</reference>
<feature type="transmembrane region" description="Helical" evidence="8">
    <location>
        <begin position="245"/>
        <end position="268"/>
    </location>
</feature>
<dbReference type="GO" id="GO:0005886">
    <property type="term" value="C:plasma membrane"/>
    <property type="evidence" value="ECO:0007669"/>
    <property type="project" value="UniProtKB-SubCell"/>
</dbReference>
<evidence type="ECO:0000256" key="4">
    <source>
        <dbReference type="ARBA" id="ARBA00022475"/>
    </source>
</evidence>
<keyword evidence="11" id="KW-1185">Reference proteome</keyword>
<feature type="transmembrane region" description="Helical" evidence="8">
    <location>
        <begin position="168"/>
        <end position="186"/>
    </location>
</feature>
<dbReference type="PROSITE" id="PS00216">
    <property type="entry name" value="SUGAR_TRANSPORT_1"/>
    <property type="match status" value="1"/>
</dbReference>
<keyword evidence="7 8" id="KW-0472">Membrane</keyword>
<evidence type="ECO:0000256" key="8">
    <source>
        <dbReference type="SAM" id="Phobius"/>
    </source>
</evidence>
<feature type="transmembrane region" description="Helical" evidence="8">
    <location>
        <begin position="143"/>
        <end position="162"/>
    </location>
</feature>
<gene>
    <name evidence="10" type="ORF">FGL98_22900</name>
</gene>
<dbReference type="InterPro" id="IPR001958">
    <property type="entry name" value="Tet-R_TetA/multi-R_MdtG-like"/>
</dbReference>
<dbReference type="PANTHER" id="PTHR23517">
    <property type="entry name" value="RESISTANCE PROTEIN MDTM, PUTATIVE-RELATED-RELATED"/>
    <property type="match status" value="1"/>
</dbReference>
<keyword evidence="3" id="KW-0813">Transport</keyword>
<dbReference type="InterPro" id="IPR005829">
    <property type="entry name" value="Sugar_transporter_CS"/>
</dbReference>
<dbReference type="GO" id="GO:0022857">
    <property type="term" value="F:transmembrane transporter activity"/>
    <property type="evidence" value="ECO:0007669"/>
    <property type="project" value="InterPro"/>
</dbReference>
<comment type="caution">
    <text evidence="10">The sequence shown here is derived from an EMBL/GenBank/DDBJ whole genome shotgun (WGS) entry which is preliminary data.</text>
</comment>
<dbReference type="PROSITE" id="PS50850">
    <property type="entry name" value="MFS"/>
    <property type="match status" value="1"/>
</dbReference>
<dbReference type="PANTHER" id="PTHR23517:SF3">
    <property type="entry name" value="INTEGRAL MEMBRANE TRANSPORT PROTEIN"/>
    <property type="match status" value="1"/>
</dbReference>
<dbReference type="CDD" id="cd17325">
    <property type="entry name" value="MFS_MdtG_SLC18_like"/>
    <property type="match status" value="1"/>
</dbReference>
<keyword evidence="6 8" id="KW-1133">Transmembrane helix</keyword>
<dbReference type="PRINTS" id="PR01035">
    <property type="entry name" value="TCRTETA"/>
</dbReference>
<dbReference type="Proteomes" id="UP000320244">
    <property type="component" value="Unassembled WGS sequence"/>
</dbReference>
<feature type="transmembrane region" description="Helical" evidence="8">
    <location>
        <begin position="216"/>
        <end position="233"/>
    </location>
</feature>
<evidence type="ECO:0000256" key="5">
    <source>
        <dbReference type="ARBA" id="ARBA00022692"/>
    </source>
</evidence>
<evidence type="ECO:0000256" key="1">
    <source>
        <dbReference type="ARBA" id="ARBA00004651"/>
    </source>
</evidence>
<feature type="transmembrane region" description="Helical" evidence="8">
    <location>
        <begin position="357"/>
        <end position="387"/>
    </location>
</feature>
<dbReference type="EMBL" id="VCQV01000053">
    <property type="protein sequence ID" value="TWP32940.1"/>
    <property type="molecule type" value="Genomic_DNA"/>
</dbReference>
<feature type="transmembrane region" description="Helical" evidence="8">
    <location>
        <begin position="288"/>
        <end position="315"/>
    </location>
</feature>
<name>A0A563DRS3_9MICO</name>
<proteinExistence type="inferred from homology"/>
<dbReference type="InterPro" id="IPR036259">
    <property type="entry name" value="MFS_trans_sf"/>
</dbReference>
<dbReference type="InterPro" id="IPR050171">
    <property type="entry name" value="MFS_Transporters"/>
</dbReference>
<reference evidence="10 11" key="1">
    <citation type="submission" date="2019-05" db="EMBL/GenBank/DDBJ databases">
        <authorList>
            <person name="Lee S.D."/>
        </authorList>
    </citation>
    <scope>NUCLEOTIDE SEQUENCE [LARGE SCALE GENOMIC DNA]</scope>
    <source>
        <strain evidence="10 11">C5-26</strain>
    </source>
</reference>
<accession>A0A563DRS3</accession>
<comment type="similarity">
    <text evidence="2">Belongs to the major facilitator superfamily. TCR/Tet family.</text>
</comment>
<sequence>MGSVSRDNGFDLKSLAIPAYGPSLLFGVGEGAMLPVVPLTARDLGASVAVAALMVMMINVGSLLFNVPSSVITARYGERHAIIGASAVGVLAAILCLIASDLLVYALGAFLMGVSGSVFMLARQTYLTEAVPPRYRARALSTLGGVMRVGVFAGPFLGAAAMELWSVQGAYAVCAGALLLAGVLGATMKDLPPSPAVASATEGPTVRGILSEHRRVFLTVGMGVLLVAAVRASRQAVIPLWGEHIGLSAQAVSIVYGIAGGIDMLVFYPSGKVMDVYGRRWVTVPSMLVMAASLLVMPLTGGVVTLTLVSCLLGFGNGIGSGMVMTLGADFSPDVGRPQFLGIWRELSDLGQTLGPALLSAVTAVVALGAGIMAAGAVGLGAAAVMWRAVPASPKIRPPTTEHQQA</sequence>
<keyword evidence="4" id="KW-1003">Cell membrane</keyword>
<evidence type="ECO:0000259" key="9">
    <source>
        <dbReference type="PROSITE" id="PS50850"/>
    </source>
</evidence>
<feature type="transmembrane region" description="Helical" evidence="8">
    <location>
        <begin position="104"/>
        <end position="122"/>
    </location>
</feature>
<dbReference type="InterPro" id="IPR011701">
    <property type="entry name" value="MFS"/>
</dbReference>
<evidence type="ECO:0000256" key="6">
    <source>
        <dbReference type="ARBA" id="ARBA00022989"/>
    </source>
</evidence>